<keyword evidence="1" id="KW-1133">Transmembrane helix</keyword>
<dbReference type="GO" id="GO:0004175">
    <property type="term" value="F:endopeptidase activity"/>
    <property type="evidence" value="ECO:0007669"/>
    <property type="project" value="UniProtKB-ARBA"/>
</dbReference>
<feature type="transmembrane region" description="Helical" evidence="1">
    <location>
        <begin position="190"/>
        <end position="207"/>
    </location>
</feature>
<feature type="transmembrane region" description="Helical" evidence="1">
    <location>
        <begin position="213"/>
        <end position="233"/>
    </location>
</feature>
<dbReference type="InterPro" id="IPR052710">
    <property type="entry name" value="CAAX_protease"/>
</dbReference>
<proteinExistence type="predicted"/>
<organism evidence="3 4">
    <name type="scientific">Aliiroseovarius sediminilitoris</name>
    <dbReference type="NCBI Taxonomy" id="1173584"/>
    <lineage>
        <taxon>Bacteria</taxon>
        <taxon>Pseudomonadati</taxon>
        <taxon>Pseudomonadota</taxon>
        <taxon>Alphaproteobacteria</taxon>
        <taxon>Rhodobacterales</taxon>
        <taxon>Paracoccaceae</taxon>
        <taxon>Aliiroseovarius</taxon>
    </lineage>
</organism>
<name>A0A1I0QVH4_9RHOB</name>
<keyword evidence="4" id="KW-1185">Reference proteome</keyword>
<dbReference type="InterPro" id="IPR003675">
    <property type="entry name" value="Rce1/LyrA-like_dom"/>
</dbReference>
<dbReference type="Pfam" id="PF02517">
    <property type="entry name" value="Rce1-like"/>
    <property type="match status" value="1"/>
</dbReference>
<feature type="transmembrane region" description="Helical" evidence="1">
    <location>
        <begin position="279"/>
        <end position="300"/>
    </location>
</feature>
<dbReference type="GO" id="GO:0080120">
    <property type="term" value="P:CAAX-box protein maturation"/>
    <property type="evidence" value="ECO:0007669"/>
    <property type="project" value="UniProtKB-ARBA"/>
</dbReference>
<dbReference type="Proteomes" id="UP000199650">
    <property type="component" value="Unassembled WGS sequence"/>
</dbReference>
<dbReference type="STRING" id="1173584.SAMN05444851_2999"/>
<evidence type="ECO:0000256" key="1">
    <source>
        <dbReference type="SAM" id="Phobius"/>
    </source>
</evidence>
<feature type="domain" description="CAAX prenyl protease 2/Lysostaphin resistance protein A-like" evidence="2">
    <location>
        <begin position="156"/>
        <end position="253"/>
    </location>
</feature>
<accession>A0A1I0QVH4</accession>
<feature type="transmembrane region" description="Helical" evidence="1">
    <location>
        <begin position="240"/>
        <end position="259"/>
    </location>
</feature>
<feature type="transmembrane region" description="Helical" evidence="1">
    <location>
        <begin position="71"/>
        <end position="92"/>
    </location>
</feature>
<protein>
    <recommendedName>
        <fullName evidence="2">CAAX prenyl protease 2/Lysostaphin resistance protein A-like domain-containing protein</fullName>
    </recommendedName>
</protein>
<dbReference type="PANTHER" id="PTHR36435">
    <property type="entry name" value="SLR1288 PROTEIN"/>
    <property type="match status" value="1"/>
</dbReference>
<keyword evidence="1" id="KW-0472">Membrane</keyword>
<dbReference type="PANTHER" id="PTHR36435:SF1">
    <property type="entry name" value="CAAX AMINO TERMINAL PROTEASE FAMILY PROTEIN"/>
    <property type="match status" value="1"/>
</dbReference>
<evidence type="ECO:0000259" key="2">
    <source>
        <dbReference type="Pfam" id="PF02517"/>
    </source>
</evidence>
<dbReference type="AlphaFoldDB" id="A0A1I0QVH4"/>
<evidence type="ECO:0000313" key="3">
    <source>
        <dbReference type="EMBL" id="SEW31681.1"/>
    </source>
</evidence>
<evidence type="ECO:0000313" key="4">
    <source>
        <dbReference type="Proteomes" id="UP000199650"/>
    </source>
</evidence>
<reference evidence="3 4" key="1">
    <citation type="submission" date="2016-10" db="EMBL/GenBank/DDBJ databases">
        <authorList>
            <person name="de Groot N.N."/>
        </authorList>
    </citation>
    <scope>NUCLEOTIDE SEQUENCE [LARGE SCALE GENOMIC DNA]</scope>
    <source>
        <strain evidence="3 4">DSM 29439</strain>
    </source>
</reference>
<feature type="transmembrane region" description="Helical" evidence="1">
    <location>
        <begin position="151"/>
        <end position="170"/>
    </location>
</feature>
<dbReference type="RefSeq" id="WP_177179361.1">
    <property type="nucleotide sequence ID" value="NZ_FOJB01000001.1"/>
</dbReference>
<sequence>MSVSPFSDSLLIAKAFWSPAFPHIQLWRTIIGIIIIHAVFFAVTFAIFIVGANLLGTDPGSMLGASTPAEAAVFFLTFLGYHLGLWVTVRLLHKRGYRSLFGPALRVNWLHFRRGLLIAIGISIAAILVQLLQPLFLSPAQETSAQQSIPFVNWALLVVPALILVLMQIFAEELVFRGYVLQQLRARFRSIWICAILPSLAFGVLHYDPATYGINSIFYVTHTATIGILLAVVTLRTGNIGAAAGLHFGNNAMLIFSGTKGTLDGFSLFLTEMDLTSAQMTWSILSQTTVVVAAFALWWWMTQRNQPIANAEQAD</sequence>
<gene>
    <name evidence="3" type="ORF">SAMN05444851_2999</name>
</gene>
<feature type="transmembrane region" description="Helical" evidence="1">
    <location>
        <begin position="30"/>
        <end position="51"/>
    </location>
</feature>
<keyword evidence="1" id="KW-0812">Transmembrane</keyword>
<dbReference type="EMBL" id="FOJB01000001">
    <property type="protein sequence ID" value="SEW31681.1"/>
    <property type="molecule type" value="Genomic_DNA"/>
</dbReference>
<feature type="transmembrane region" description="Helical" evidence="1">
    <location>
        <begin position="112"/>
        <end position="131"/>
    </location>
</feature>